<dbReference type="EMBL" id="BGZK01001705">
    <property type="protein sequence ID" value="GBP84900.1"/>
    <property type="molecule type" value="Genomic_DNA"/>
</dbReference>
<evidence type="ECO:0000256" key="1">
    <source>
        <dbReference type="SAM" id="MobiDB-lite"/>
    </source>
</evidence>
<gene>
    <name evidence="2" type="ORF">EVAR_60701_1</name>
</gene>
<keyword evidence="3" id="KW-1185">Reference proteome</keyword>
<name>A0A4C1ZAZ9_EUMVA</name>
<feature type="region of interest" description="Disordered" evidence="1">
    <location>
        <begin position="133"/>
        <end position="154"/>
    </location>
</feature>
<sequence>MYQTPISSSKAEDIDVRMVYIKKLVYDSPRQLFGNKDSETSEVGLAFVILNCLEHVQCDALFLEVMVFTKHSGTYRIISRNPSSNYVRQNERSFFMKEGRNESKMAFSFRKMFSNISYFKRPEDDPQFHVVENGPMKRRHDSSSDHDKSQNLSYEKTDLDLSNRRYAKTMKKLPDAIKHFTAKKCSLKQTDQPEALDITCDNKYADDVIENTPKQISLGYSSVFSEKFKQIDFNKSFDLFDYMSEGRPSSSDKDLETPWSERSDSELSASEDGVEVKMYEIGKDGDHAENLLTEFQFHIGFPKFSNLNPKITGQLKLQQFQRQQLFSTMLQKSAMERIMFYVQVHSIEMRNDLDDAELSTKTS</sequence>
<protein>
    <submittedName>
        <fullName evidence="2">Uncharacterized protein</fullName>
    </submittedName>
</protein>
<comment type="caution">
    <text evidence="2">The sequence shown here is derived from an EMBL/GenBank/DDBJ whole genome shotgun (WGS) entry which is preliminary data.</text>
</comment>
<dbReference type="Proteomes" id="UP000299102">
    <property type="component" value="Unassembled WGS sequence"/>
</dbReference>
<proteinExistence type="predicted"/>
<dbReference type="AlphaFoldDB" id="A0A4C1ZAZ9"/>
<feature type="compositionally biased region" description="Basic and acidic residues" evidence="1">
    <location>
        <begin position="250"/>
        <end position="265"/>
    </location>
</feature>
<dbReference type="OrthoDB" id="7398642at2759"/>
<feature type="region of interest" description="Disordered" evidence="1">
    <location>
        <begin position="246"/>
        <end position="270"/>
    </location>
</feature>
<reference evidence="2 3" key="1">
    <citation type="journal article" date="2019" name="Commun. Biol.">
        <title>The bagworm genome reveals a unique fibroin gene that provides high tensile strength.</title>
        <authorList>
            <person name="Kono N."/>
            <person name="Nakamura H."/>
            <person name="Ohtoshi R."/>
            <person name="Tomita M."/>
            <person name="Numata K."/>
            <person name="Arakawa K."/>
        </authorList>
    </citation>
    <scope>NUCLEOTIDE SEQUENCE [LARGE SCALE GENOMIC DNA]</scope>
</reference>
<evidence type="ECO:0000313" key="3">
    <source>
        <dbReference type="Proteomes" id="UP000299102"/>
    </source>
</evidence>
<accession>A0A4C1ZAZ9</accession>
<feature type="compositionally biased region" description="Basic and acidic residues" evidence="1">
    <location>
        <begin position="141"/>
        <end position="154"/>
    </location>
</feature>
<evidence type="ECO:0000313" key="2">
    <source>
        <dbReference type="EMBL" id="GBP84900.1"/>
    </source>
</evidence>
<organism evidence="2 3">
    <name type="scientific">Eumeta variegata</name>
    <name type="common">Bagworm moth</name>
    <name type="synonym">Eumeta japonica</name>
    <dbReference type="NCBI Taxonomy" id="151549"/>
    <lineage>
        <taxon>Eukaryota</taxon>
        <taxon>Metazoa</taxon>
        <taxon>Ecdysozoa</taxon>
        <taxon>Arthropoda</taxon>
        <taxon>Hexapoda</taxon>
        <taxon>Insecta</taxon>
        <taxon>Pterygota</taxon>
        <taxon>Neoptera</taxon>
        <taxon>Endopterygota</taxon>
        <taxon>Lepidoptera</taxon>
        <taxon>Glossata</taxon>
        <taxon>Ditrysia</taxon>
        <taxon>Tineoidea</taxon>
        <taxon>Psychidae</taxon>
        <taxon>Oiketicinae</taxon>
        <taxon>Eumeta</taxon>
    </lineage>
</organism>